<sequence length="630" mass="70492">MKNNFKNILILLAATLSLTLSSCKKYLDYNSPSKLNLEQTFEDVNYTNSVIIGIYTKLAGSNAYGNQLSAYFGLGADDFMYRGNSGFDGGADYAVANYGVIPTNNPMYNVYTQMYDGIERANIACKYIPGSNLYKNGSAADKAKLKRYYGEALALRAQYYYELIRNWGDVPGTFVPAADLKTQYLGNTDRDSTYDHIINDLKIAAEFVPWRDELPDYVDFRFTKGAIKALRARIALARGGYSLRNDSRIMERRPDYQKYYQIAFEECRDIIDSKKHALNPVYENIFKTLHTSPARYDDQHELMLEVAMWGQINDSNIGSAFGLNFSDSPSWGSAGGRSIAVMTYFYEFENGKDVRRDVTMSTYKVIGDAATGFAVDRKDPISAINMNIAKFRKSWTAFNGTVTGTYGVNWPLIRYADVLLMYAEAGNELGLSGNITPMEALQQVQKRAYGTNAIPVTPSDKTGFFEAIVKERLLEFGGEGIRKYDLIRWNMLASKIAETRAKIAQFASKAPTANNPYNNAPEYIYSNKTTFTNGNLNTEAASISLYGGVPNVVYFTPTSVTTAPSSHPDRKYWRQEAGSYDASGVLTSTFLNDPNTGYVCKFKANSKELLPYSDRVISEHRGAIVQNFGY</sequence>
<evidence type="ECO:0000256" key="1">
    <source>
        <dbReference type="ARBA" id="ARBA00004442"/>
    </source>
</evidence>
<dbReference type="Gene3D" id="1.25.40.390">
    <property type="match status" value="1"/>
</dbReference>
<evidence type="ECO:0000313" key="8">
    <source>
        <dbReference type="EMBL" id="WEK18489.1"/>
    </source>
</evidence>
<dbReference type="PROSITE" id="PS51257">
    <property type="entry name" value="PROKAR_LIPOPROTEIN"/>
    <property type="match status" value="1"/>
</dbReference>
<dbReference type="InterPro" id="IPR011990">
    <property type="entry name" value="TPR-like_helical_dom_sf"/>
</dbReference>
<comment type="similarity">
    <text evidence="2">Belongs to the SusD family.</text>
</comment>
<evidence type="ECO:0000256" key="4">
    <source>
        <dbReference type="ARBA" id="ARBA00023136"/>
    </source>
</evidence>
<evidence type="ECO:0000259" key="7">
    <source>
        <dbReference type="Pfam" id="PF14322"/>
    </source>
</evidence>
<accession>A0AAJ5W5Q3</accession>
<evidence type="ECO:0000256" key="2">
    <source>
        <dbReference type="ARBA" id="ARBA00006275"/>
    </source>
</evidence>
<keyword evidence="5" id="KW-0998">Cell outer membrane</keyword>
<dbReference type="InterPro" id="IPR033985">
    <property type="entry name" value="SusD-like_N"/>
</dbReference>
<proteinExistence type="inferred from homology"/>
<dbReference type="SUPFAM" id="SSF48452">
    <property type="entry name" value="TPR-like"/>
    <property type="match status" value="1"/>
</dbReference>
<comment type="subcellular location">
    <subcellularLocation>
        <location evidence="1">Cell outer membrane</location>
    </subcellularLocation>
</comment>
<reference evidence="8" key="1">
    <citation type="submission" date="2023-03" db="EMBL/GenBank/DDBJ databases">
        <title>Andean soil-derived lignocellulolytic bacterial consortium as a source of novel taxa and putative plastic-active enzymes.</title>
        <authorList>
            <person name="Diaz-Garcia L."/>
            <person name="Chuvochina M."/>
            <person name="Feuerriegel G."/>
            <person name="Bunk B."/>
            <person name="Sproer C."/>
            <person name="Streit W.R."/>
            <person name="Rodriguez L.M."/>
            <person name="Overmann J."/>
            <person name="Jimenez D.J."/>
        </authorList>
    </citation>
    <scope>NUCLEOTIDE SEQUENCE</scope>
    <source>
        <strain evidence="8">MAG 3858</strain>
    </source>
</reference>
<dbReference type="InterPro" id="IPR012944">
    <property type="entry name" value="SusD_RagB_dom"/>
</dbReference>
<dbReference type="Proteomes" id="UP001214530">
    <property type="component" value="Chromosome"/>
</dbReference>
<feature type="domain" description="RagB/SusD" evidence="6">
    <location>
        <begin position="385"/>
        <end position="630"/>
    </location>
</feature>
<feature type="domain" description="SusD-like N-terminal" evidence="7">
    <location>
        <begin position="25"/>
        <end position="236"/>
    </location>
</feature>
<protein>
    <submittedName>
        <fullName evidence="8">RagB/SusD family nutrient uptake outer membrane protein</fullName>
    </submittedName>
</protein>
<evidence type="ECO:0000256" key="3">
    <source>
        <dbReference type="ARBA" id="ARBA00022729"/>
    </source>
</evidence>
<dbReference type="EMBL" id="CP119313">
    <property type="protein sequence ID" value="WEK18489.1"/>
    <property type="molecule type" value="Genomic_DNA"/>
</dbReference>
<dbReference type="Pfam" id="PF07980">
    <property type="entry name" value="SusD_RagB"/>
    <property type="match status" value="1"/>
</dbReference>
<keyword evidence="4" id="KW-0472">Membrane</keyword>
<evidence type="ECO:0000259" key="6">
    <source>
        <dbReference type="Pfam" id="PF07980"/>
    </source>
</evidence>
<organism evidence="8 9">
    <name type="scientific">Candidatus Pedobacter colombiensis</name>
    <dbReference type="NCBI Taxonomy" id="3121371"/>
    <lineage>
        <taxon>Bacteria</taxon>
        <taxon>Pseudomonadati</taxon>
        <taxon>Bacteroidota</taxon>
        <taxon>Sphingobacteriia</taxon>
        <taxon>Sphingobacteriales</taxon>
        <taxon>Sphingobacteriaceae</taxon>
        <taxon>Pedobacter</taxon>
    </lineage>
</organism>
<dbReference type="Pfam" id="PF14322">
    <property type="entry name" value="SusD-like_3"/>
    <property type="match status" value="1"/>
</dbReference>
<evidence type="ECO:0000256" key="5">
    <source>
        <dbReference type="ARBA" id="ARBA00023237"/>
    </source>
</evidence>
<keyword evidence="3" id="KW-0732">Signal</keyword>
<gene>
    <name evidence="8" type="ORF">P0Y49_16995</name>
</gene>
<name>A0AAJ5W5Q3_9SPHI</name>
<dbReference type="GO" id="GO:0009279">
    <property type="term" value="C:cell outer membrane"/>
    <property type="evidence" value="ECO:0007669"/>
    <property type="project" value="UniProtKB-SubCell"/>
</dbReference>
<dbReference type="AlphaFoldDB" id="A0AAJ5W5Q3"/>
<evidence type="ECO:0000313" key="9">
    <source>
        <dbReference type="Proteomes" id="UP001214530"/>
    </source>
</evidence>